<name>A0ABS2QA91_9BACL</name>
<sequence>MLKNKIIILISCFILLLTVSLLVYLNYGDTLTHDKTKDKAGMLVKKFIPKYVLSGNESKYSIKINLDANGKFSIDTTTRIKNTSSDSWDKLIFYFIPNMFTKNNSPQLRHPATIHLNQILVNGKTNDYHLAKDTLSIPLNAKLKP</sequence>
<reference evidence="2 3" key="1">
    <citation type="submission" date="2021-01" db="EMBL/GenBank/DDBJ databases">
        <title>Genomic Encyclopedia of Type Strains, Phase IV (KMG-IV): sequencing the most valuable type-strain genomes for metagenomic binning, comparative biology and taxonomic classification.</title>
        <authorList>
            <person name="Goeker M."/>
        </authorList>
    </citation>
    <scope>NUCLEOTIDE SEQUENCE [LARGE SCALE GENOMIC DNA]</scope>
    <source>
        <strain evidence="2 3">DSM 100968</strain>
    </source>
</reference>
<feature type="transmembrane region" description="Helical" evidence="1">
    <location>
        <begin position="6"/>
        <end position="27"/>
    </location>
</feature>
<protein>
    <submittedName>
        <fullName evidence="2">Uncharacterized protein</fullName>
    </submittedName>
</protein>
<comment type="caution">
    <text evidence="2">The sequence shown here is derived from an EMBL/GenBank/DDBJ whole genome shotgun (WGS) entry which is preliminary data.</text>
</comment>
<dbReference type="RefSeq" id="WP_205007220.1">
    <property type="nucleotide sequence ID" value="NZ_CBCRXA010000021.1"/>
</dbReference>
<dbReference type="Proteomes" id="UP000823201">
    <property type="component" value="Unassembled WGS sequence"/>
</dbReference>
<accession>A0ABS2QA91</accession>
<organism evidence="2 3">
    <name type="scientific">Sporolactobacillus spathodeae</name>
    <dbReference type="NCBI Taxonomy" id="1465502"/>
    <lineage>
        <taxon>Bacteria</taxon>
        <taxon>Bacillati</taxon>
        <taxon>Bacillota</taxon>
        <taxon>Bacilli</taxon>
        <taxon>Bacillales</taxon>
        <taxon>Sporolactobacillaceae</taxon>
        <taxon>Sporolactobacillus</taxon>
    </lineage>
</organism>
<evidence type="ECO:0000313" key="2">
    <source>
        <dbReference type="EMBL" id="MBM7658664.1"/>
    </source>
</evidence>
<keyword evidence="1" id="KW-0472">Membrane</keyword>
<keyword evidence="1" id="KW-1133">Transmembrane helix</keyword>
<evidence type="ECO:0000256" key="1">
    <source>
        <dbReference type="SAM" id="Phobius"/>
    </source>
</evidence>
<keyword evidence="1" id="KW-0812">Transmembrane</keyword>
<gene>
    <name evidence="2" type="ORF">JOC27_002126</name>
</gene>
<keyword evidence="3" id="KW-1185">Reference proteome</keyword>
<proteinExistence type="predicted"/>
<evidence type="ECO:0000313" key="3">
    <source>
        <dbReference type="Proteomes" id="UP000823201"/>
    </source>
</evidence>
<dbReference type="EMBL" id="JAFBEV010000021">
    <property type="protein sequence ID" value="MBM7658664.1"/>
    <property type="molecule type" value="Genomic_DNA"/>
</dbReference>